<comment type="caution">
    <text evidence="10">The sequence shown here is derived from an EMBL/GenBank/DDBJ whole genome shotgun (WGS) entry which is preliminary data.</text>
</comment>
<organism evidence="10 11">
    <name type="scientific">Steccherinum ochraceum</name>
    <dbReference type="NCBI Taxonomy" id="92696"/>
    <lineage>
        <taxon>Eukaryota</taxon>
        <taxon>Fungi</taxon>
        <taxon>Dikarya</taxon>
        <taxon>Basidiomycota</taxon>
        <taxon>Agaricomycotina</taxon>
        <taxon>Agaricomycetes</taxon>
        <taxon>Polyporales</taxon>
        <taxon>Steccherinaceae</taxon>
        <taxon>Steccherinum</taxon>
    </lineage>
</organism>
<keyword evidence="6" id="KW-0804">Transcription</keyword>
<feature type="region of interest" description="Disordered" evidence="8">
    <location>
        <begin position="687"/>
        <end position="782"/>
    </location>
</feature>
<dbReference type="EMBL" id="RWJN01000007">
    <property type="protein sequence ID" value="TCD71338.1"/>
    <property type="molecule type" value="Genomic_DNA"/>
</dbReference>
<dbReference type="SMART" id="SM00906">
    <property type="entry name" value="Fungal_trans"/>
    <property type="match status" value="1"/>
</dbReference>
<evidence type="ECO:0000256" key="2">
    <source>
        <dbReference type="ARBA" id="ARBA00022723"/>
    </source>
</evidence>
<keyword evidence="3" id="KW-0862">Zinc</keyword>
<keyword evidence="2" id="KW-0479">Metal-binding</keyword>
<dbReference type="AlphaFoldDB" id="A0A4R0S1V2"/>
<dbReference type="Gene3D" id="4.10.240.10">
    <property type="entry name" value="Zn(2)-C6 fungal-type DNA-binding domain"/>
    <property type="match status" value="1"/>
</dbReference>
<dbReference type="GO" id="GO:0008270">
    <property type="term" value="F:zinc ion binding"/>
    <property type="evidence" value="ECO:0007669"/>
    <property type="project" value="InterPro"/>
</dbReference>
<dbReference type="GO" id="GO:0006351">
    <property type="term" value="P:DNA-templated transcription"/>
    <property type="evidence" value="ECO:0007669"/>
    <property type="project" value="InterPro"/>
</dbReference>
<evidence type="ECO:0000256" key="4">
    <source>
        <dbReference type="ARBA" id="ARBA00023015"/>
    </source>
</evidence>
<dbReference type="Proteomes" id="UP000292702">
    <property type="component" value="Unassembled WGS sequence"/>
</dbReference>
<dbReference type="Pfam" id="PF00172">
    <property type="entry name" value="Zn_clus"/>
    <property type="match status" value="1"/>
</dbReference>
<dbReference type="CDD" id="cd12148">
    <property type="entry name" value="fungal_TF_MHR"/>
    <property type="match status" value="1"/>
</dbReference>
<name>A0A4R0S1V2_9APHY</name>
<evidence type="ECO:0000256" key="5">
    <source>
        <dbReference type="ARBA" id="ARBA00023125"/>
    </source>
</evidence>
<keyword evidence="7" id="KW-0539">Nucleus</keyword>
<reference evidence="10 11" key="1">
    <citation type="submission" date="2018-11" db="EMBL/GenBank/DDBJ databases">
        <title>Genome assembly of Steccherinum ochraceum LE-BIN_3174, the white-rot fungus of the Steccherinaceae family (The Residual Polyporoid clade, Polyporales, Basidiomycota).</title>
        <authorList>
            <person name="Fedorova T.V."/>
            <person name="Glazunova O.A."/>
            <person name="Landesman E.O."/>
            <person name="Moiseenko K.V."/>
            <person name="Psurtseva N.V."/>
            <person name="Savinova O.S."/>
            <person name="Shakhova N.V."/>
            <person name="Tyazhelova T.V."/>
            <person name="Vasina D.V."/>
        </authorList>
    </citation>
    <scope>NUCLEOTIDE SEQUENCE [LARGE SCALE GENOMIC DNA]</scope>
    <source>
        <strain evidence="10 11">LE-BIN_3174</strain>
    </source>
</reference>
<proteinExistence type="predicted"/>
<feature type="compositionally biased region" description="Polar residues" evidence="8">
    <location>
        <begin position="879"/>
        <end position="890"/>
    </location>
</feature>
<feature type="domain" description="Zn(2)-C6 fungal-type" evidence="9">
    <location>
        <begin position="53"/>
        <end position="83"/>
    </location>
</feature>
<feature type="compositionally biased region" description="Low complexity" evidence="8">
    <location>
        <begin position="797"/>
        <end position="814"/>
    </location>
</feature>
<feature type="compositionally biased region" description="Low complexity" evidence="8">
    <location>
        <begin position="845"/>
        <end position="857"/>
    </location>
</feature>
<dbReference type="InterPro" id="IPR051615">
    <property type="entry name" value="Transcr_Regulatory_Elem"/>
</dbReference>
<feature type="compositionally biased region" description="Polar residues" evidence="8">
    <location>
        <begin position="1"/>
        <end position="23"/>
    </location>
</feature>
<dbReference type="GO" id="GO:0005634">
    <property type="term" value="C:nucleus"/>
    <property type="evidence" value="ECO:0007669"/>
    <property type="project" value="UniProtKB-SubCell"/>
</dbReference>
<dbReference type="GO" id="GO:0000981">
    <property type="term" value="F:DNA-binding transcription factor activity, RNA polymerase II-specific"/>
    <property type="evidence" value="ECO:0007669"/>
    <property type="project" value="InterPro"/>
</dbReference>
<keyword evidence="5" id="KW-0238">DNA-binding</keyword>
<evidence type="ECO:0000256" key="3">
    <source>
        <dbReference type="ARBA" id="ARBA00022833"/>
    </source>
</evidence>
<dbReference type="SMART" id="SM00066">
    <property type="entry name" value="GAL4"/>
    <property type="match status" value="1"/>
</dbReference>
<feature type="compositionally biased region" description="Polar residues" evidence="8">
    <location>
        <begin position="687"/>
        <end position="702"/>
    </location>
</feature>
<feature type="region of interest" description="Disordered" evidence="8">
    <location>
        <begin position="143"/>
        <end position="169"/>
    </location>
</feature>
<dbReference type="SUPFAM" id="SSF57701">
    <property type="entry name" value="Zn2/Cys6 DNA-binding domain"/>
    <property type="match status" value="1"/>
</dbReference>
<dbReference type="CDD" id="cd00067">
    <property type="entry name" value="GAL4"/>
    <property type="match status" value="1"/>
</dbReference>
<evidence type="ECO:0000259" key="9">
    <source>
        <dbReference type="PROSITE" id="PS50048"/>
    </source>
</evidence>
<evidence type="ECO:0000256" key="1">
    <source>
        <dbReference type="ARBA" id="ARBA00004123"/>
    </source>
</evidence>
<dbReference type="Pfam" id="PF04082">
    <property type="entry name" value="Fungal_trans"/>
    <property type="match status" value="1"/>
</dbReference>
<evidence type="ECO:0000313" key="11">
    <source>
        <dbReference type="Proteomes" id="UP000292702"/>
    </source>
</evidence>
<accession>A0A4R0S1V2</accession>
<dbReference type="PANTHER" id="PTHR31313">
    <property type="entry name" value="TY1 ENHANCER ACTIVATOR"/>
    <property type="match status" value="1"/>
</dbReference>
<evidence type="ECO:0000256" key="7">
    <source>
        <dbReference type="ARBA" id="ARBA00023242"/>
    </source>
</evidence>
<keyword evidence="4" id="KW-0805">Transcription regulation</keyword>
<feature type="compositionally biased region" description="Low complexity" evidence="8">
    <location>
        <begin position="829"/>
        <end position="838"/>
    </location>
</feature>
<dbReference type="PROSITE" id="PS00463">
    <property type="entry name" value="ZN2_CY6_FUNGAL_1"/>
    <property type="match status" value="1"/>
</dbReference>
<evidence type="ECO:0000313" key="10">
    <source>
        <dbReference type="EMBL" id="TCD71338.1"/>
    </source>
</evidence>
<comment type="subcellular location">
    <subcellularLocation>
        <location evidence="1">Nucleus</location>
    </subcellularLocation>
</comment>
<evidence type="ECO:0000256" key="8">
    <source>
        <dbReference type="SAM" id="MobiDB-lite"/>
    </source>
</evidence>
<dbReference type="InterPro" id="IPR036864">
    <property type="entry name" value="Zn2-C6_fun-type_DNA-bd_sf"/>
</dbReference>
<gene>
    <name evidence="10" type="ORF">EIP91_011109</name>
</gene>
<feature type="region of interest" description="Disordered" evidence="8">
    <location>
        <begin position="1"/>
        <end position="42"/>
    </location>
</feature>
<keyword evidence="11" id="KW-1185">Reference proteome</keyword>
<protein>
    <recommendedName>
        <fullName evidence="9">Zn(2)-C6 fungal-type domain-containing protein</fullName>
    </recommendedName>
</protein>
<dbReference type="InterPro" id="IPR001138">
    <property type="entry name" value="Zn2Cys6_DnaBD"/>
</dbReference>
<dbReference type="PROSITE" id="PS50048">
    <property type="entry name" value="ZN2_CY6_FUNGAL_2"/>
    <property type="match status" value="1"/>
</dbReference>
<evidence type="ECO:0000256" key="6">
    <source>
        <dbReference type="ARBA" id="ARBA00023163"/>
    </source>
</evidence>
<sequence length="994" mass="109252">MVMTESNNALQDASSTDKQSMSQSKKKRNDDQPLPPDIGLKPVQLQRRRVWRACESCRRKKIKCDGNEPTCSQCAATKSQCTWLQTKDRAALSRHYVQELEARLLQLETLFQQVTPILEQVGQASGLDISQLAAAAAGSVTIPQADTPPQQAPLLPSNGLPPASVDDGMDTEADRPIKVEDDVSDAFGQLALDEHGHMRWIGGSSTMSLIQSFRTLTTSPLHRVSPMDEDPLAPGPSANKLYFPASVFFGKVRALPLPEEVEYPERDLADKMVEAYFSRFHFLMPVIDKPSFMRQYAHLMDHTNDIHLARSQTPFIALVCAVFACGSKLVDDPRLSRGENLDDAGMGMVYYERALILHYISHASMQVEHVQCFLVMSSFLCSVNCLPQAWLLVGQAVRTAQDIGLHRSPRRLLISPIEKETRRKVWWGCYTLDRMLALALGRPLGIADSDCDIELPVDVEDENLPEYFAGATMAQASPSLMRGFIEMCSLYTIAGRVLRQVYALDKCKDHLEPEKRAELNRSVESLDKALTAWCDELPLVFKSNPVTEKQVSMGAVLCSHYYSVLTTLHRNFLPVKRDQPVWPRSTAKAVSTARACIRLAPSIRNVVPSCHHLAFFIQNLFSSAVVILLYAMHTTDSGAAQTAMEEAKSCLAVLESWEGHWPGARKCKELLDDLAVTAADAIKGINNGQMRASTSQSGSSNVPVVHHGRIPSQSPSRAPDRRATGSMQAPVSAMKSGQRRNRSREVRISPHQIPSYRHDPISQRARSTSRKRPAREEEYPEIGNNASLASVLSSSYPGRSALSAHSSPVSAHSHPSPPQTVLEHPQESSPPNNMMSPSTFGIAIPQSPTVQVSQSSSFDYDFGLPQSPTDSRWSGDVASGSQFNNGFSPQTPTTIDTSYLNFGAPTNDLPMSLSGLTTPSEPNGFNGPGLPFRGLDYIRNYNTGGFLGSDQDSLWQTFDSGSFGFDPEMAFTFGDLAVDEHTGDGSSQQWATGP</sequence>
<dbReference type="PANTHER" id="PTHR31313:SF81">
    <property type="entry name" value="TY1 ENHANCER ACTIVATOR"/>
    <property type="match status" value="1"/>
</dbReference>
<dbReference type="STRING" id="92696.A0A4R0S1V2"/>
<feature type="region of interest" description="Disordered" evidence="8">
    <location>
        <begin position="797"/>
        <end position="890"/>
    </location>
</feature>
<dbReference type="OrthoDB" id="434771at2759"/>
<dbReference type="InterPro" id="IPR007219">
    <property type="entry name" value="XnlR_reg_dom"/>
</dbReference>
<dbReference type="GO" id="GO:0003677">
    <property type="term" value="F:DNA binding"/>
    <property type="evidence" value="ECO:0007669"/>
    <property type="project" value="UniProtKB-KW"/>
</dbReference>